<evidence type="ECO:0000259" key="2">
    <source>
        <dbReference type="PROSITE" id="PS51145"/>
    </source>
</evidence>
<dbReference type="Proteomes" id="UP000664628">
    <property type="component" value="Unassembled WGS sequence"/>
</dbReference>
<evidence type="ECO:0000256" key="1">
    <source>
        <dbReference type="SAM" id="MobiDB-lite"/>
    </source>
</evidence>
<dbReference type="InterPro" id="IPR000906">
    <property type="entry name" value="ZU5_dom"/>
</dbReference>
<sequence length="459" mass="48142">MNTLFLIPGRPLASGRRLLFLVLLLLGVSACKISREEPGIQPDPGSSAPLDPTALVCAPGESTGEETTAQSIGAAGGTLTSDDGRLRIEIPAGALPTAQSVSIQPITNTNPSGRGVAYRLEPHGMVFSKPVKLTLAYQEHELNSTLAEALQVAYQTSEGIWMAMPGAALNKQAKTLTIETTHFSDWSMFASVYLSPLQASVGPGESLSLAVYTTLVIQGDEAFLAPLDKAQAVIQAQQLVELGPGQTVPVSRWTISSGGGSLARSGPGSTNTYRAPGSVNKPTPVTVTAQVKSPSGSFLLLLSSLMVMPQGIVYRIDGGPWVHKADGSASRIGGQVISIGRAKSTDTADKSLALTINIPQLNATQDVNLAWGPSAVFIGKETIEATPYYQSIYVINKTGHISPGGVYLSQIQYPATGNNGVESITVRGNFSVPRAGLFSATGYLGEHVIEGYFCLGTFR</sequence>
<proteinExistence type="predicted"/>
<dbReference type="Gene3D" id="2.60.220.30">
    <property type="match status" value="1"/>
</dbReference>
<organism evidence="3 4">
    <name type="scientific">Fibrella forsythiae</name>
    <dbReference type="NCBI Taxonomy" id="2817061"/>
    <lineage>
        <taxon>Bacteria</taxon>
        <taxon>Pseudomonadati</taxon>
        <taxon>Bacteroidota</taxon>
        <taxon>Cytophagia</taxon>
        <taxon>Cytophagales</taxon>
        <taxon>Spirosomataceae</taxon>
        <taxon>Fibrella</taxon>
    </lineage>
</organism>
<dbReference type="PROSITE" id="PS51145">
    <property type="entry name" value="ZU5"/>
    <property type="match status" value="1"/>
</dbReference>
<dbReference type="RefSeq" id="WP_207332826.1">
    <property type="nucleotide sequence ID" value="NZ_JAFMYW010000015.1"/>
</dbReference>
<feature type="region of interest" description="Disordered" evidence="1">
    <location>
        <begin position="259"/>
        <end position="279"/>
    </location>
</feature>
<evidence type="ECO:0000313" key="4">
    <source>
        <dbReference type="Proteomes" id="UP000664628"/>
    </source>
</evidence>
<dbReference type="EMBL" id="JAFMYW010000015">
    <property type="protein sequence ID" value="MBO0952873.1"/>
    <property type="molecule type" value="Genomic_DNA"/>
</dbReference>
<name>A0ABS3JTU5_9BACT</name>
<evidence type="ECO:0000313" key="3">
    <source>
        <dbReference type="EMBL" id="MBO0952873.1"/>
    </source>
</evidence>
<protein>
    <recommendedName>
        <fullName evidence="2">ZU5 domain-containing protein</fullName>
    </recommendedName>
</protein>
<keyword evidence="4" id="KW-1185">Reference proteome</keyword>
<comment type="caution">
    <text evidence="3">The sequence shown here is derived from an EMBL/GenBank/DDBJ whole genome shotgun (WGS) entry which is preliminary data.</text>
</comment>
<reference evidence="3 4" key="1">
    <citation type="submission" date="2021-03" db="EMBL/GenBank/DDBJ databases">
        <title>Fibrella sp. HMF5405 genome sequencing and assembly.</title>
        <authorList>
            <person name="Kang H."/>
            <person name="Kim H."/>
            <person name="Bae S."/>
            <person name="Joh K."/>
        </authorList>
    </citation>
    <scope>NUCLEOTIDE SEQUENCE [LARGE SCALE GENOMIC DNA]</scope>
    <source>
        <strain evidence="3 4">HMF5405</strain>
    </source>
</reference>
<feature type="domain" description="ZU5" evidence="2">
    <location>
        <begin position="66"/>
        <end position="192"/>
    </location>
</feature>
<accession>A0ABS3JTU5</accession>
<gene>
    <name evidence="3" type="ORF">J2I46_30140</name>
</gene>